<dbReference type="PROSITE" id="PS50002">
    <property type="entry name" value="SH3"/>
    <property type="match status" value="1"/>
</dbReference>
<dbReference type="GO" id="GO:0005737">
    <property type="term" value="C:cytoplasm"/>
    <property type="evidence" value="ECO:0007669"/>
    <property type="project" value="TreeGrafter"/>
</dbReference>
<dbReference type="AlphaFoldDB" id="A0A7R9BHS2"/>
<dbReference type="InterPro" id="IPR001452">
    <property type="entry name" value="SH3_domain"/>
</dbReference>
<protein>
    <submittedName>
        <fullName evidence="7">Uncharacterized protein</fullName>
    </submittedName>
</protein>
<dbReference type="Gene3D" id="2.20.70.10">
    <property type="match status" value="1"/>
</dbReference>
<evidence type="ECO:0000256" key="2">
    <source>
        <dbReference type="ARBA" id="ARBA00022468"/>
    </source>
</evidence>
<evidence type="ECO:0000259" key="5">
    <source>
        <dbReference type="PROSITE" id="PS50002"/>
    </source>
</evidence>
<dbReference type="Proteomes" id="UP000678499">
    <property type="component" value="Unassembled WGS sequence"/>
</dbReference>
<dbReference type="InterPro" id="IPR036028">
    <property type="entry name" value="SH3-like_dom_sf"/>
</dbReference>
<feature type="region of interest" description="Disordered" evidence="4">
    <location>
        <begin position="422"/>
        <end position="467"/>
    </location>
</feature>
<keyword evidence="2" id="KW-0343">GTPase activation</keyword>
<feature type="domain" description="WW" evidence="6">
    <location>
        <begin position="468"/>
        <end position="502"/>
    </location>
</feature>
<dbReference type="SMART" id="SM00456">
    <property type="entry name" value="WW"/>
    <property type="match status" value="1"/>
</dbReference>
<name>A0A7R9BHS2_9CRUS</name>
<dbReference type="SUPFAM" id="SSF50044">
    <property type="entry name" value="SH3-domain"/>
    <property type="match status" value="1"/>
</dbReference>
<dbReference type="EMBL" id="OA882341">
    <property type="protein sequence ID" value="CAD7274805.1"/>
    <property type="molecule type" value="Genomic_DNA"/>
</dbReference>
<dbReference type="PROSITE" id="PS50020">
    <property type="entry name" value="WW_DOMAIN_2"/>
    <property type="match status" value="1"/>
</dbReference>
<dbReference type="PROSITE" id="PS01159">
    <property type="entry name" value="WW_DOMAIN_1"/>
    <property type="match status" value="1"/>
</dbReference>
<dbReference type="EMBL" id="CAJPEX010000304">
    <property type="protein sequence ID" value="CAG0914957.1"/>
    <property type="molecule type" value="Genomic_DNA"/>
</dbReference>
<evidence type="ECO:0000256" key="1">
    <source>
        <dbReference type="ARBA" id="ARBA00022443"/>
    </source>
</evidence>
<dbReference type="InterPro" id="IPR050729">
    <property type="entry name" value="Rho-GAP"/>
</dbReference>
<proteinExistence type="predicted"/>
<accession>A0A7R9BHS2</accession>
<keyword evidence="1 3" id="KW-0728">SH3 domain</keyword>
<dbReference type="GO" id="GO:0005096">
    <property type="term" value="F:GTPase activator activity"/>
    <property type="evidence" value="ECO:0007669"/>
    <property type="project" value="UniProtKB-KW"/>
</dbReference>
<evidence type="ECO:0000256" key="4">
    <source>
        <dbReference type="SAM" id="MobiDB-lite"/>
    </source>
</evidence>
<dbReference type="SUPFAM" id="SSF51045">
    <property type="entry name" value="WW domain"/>
    <property type="match status" value="1"/>
</dbReference>
<evidence type="ECO:0000313" key="7">
    <source>
        <dbReference type="EMBL" id="CAD7274805.1"/>
    </source>
</evidence>
<evidence type="ECO:0000313" key="8">
    <source>
        <dbReference type="Proteomes" id="UP000678499"/>
    </source>
</evidence>
<dbReference type="PANTHER" id="PTHR23176:SF129">
    <property type="entry name" value="RHO GTPASE ACTIVATING PROTEIN AT 16F, ISOFORM E-RELATED"/>
    <property type="match status" value="1"/>
</dbReference>
<gene>
    <name evidence="7" type="ORF">NMOB1V02_LOCUS2626</name>
</gene>
<feature type="domain" description="SH3" evidence="5">
    <location>
        <begin position="3"/>
        <end position="66"/>
    </location>
</feature>
<feature type="region of interest" description="Disordered" evidence="4">
    <location>
        <begin position="260"/>
        <end position="293"/>
    </location>
</feature>
<sequence>MEFPEKCVRVLYDLSYETNDGRRIQILKDEEFVLLQTTTRDWWKVIRGGERRAFYAPAAYLHEIDRSAERKSPLIPENPVDESNEEFAIDINRLTNGANKRASIPGSNYREKLNAEFREKLREARTSGEFCGDPTSKRSVSSEFDNQRKPPWDSQRGALARLLHEKLNFSSSQKTKEPFAKLTQRHRARSLEFLSSNDESCGNASTGSGGKQRKVRLAKDSWDRRKSWAMSLEESDFGGEELVSLSTACGDRGKAYKVNLPSKAASNEHQQKYPSSEDTRNAPPPLPVKMRNAPVVKPKPMLPERAENTRLNHRAERPRVPSISQYEFGFDGKPVEMWNHDSWNDREKTSLGSFRSRNVQGAEHGRKSFECLNQPVPTGAIRDRWKVRSDSSISHSAAMAFVNPAYASNGWREDANVIKIEVGSPKSSGPAISPRSEVRTPMGASREQMGRQPSHTPPTPRESSVPVRIIGGDWAEYFDDESGRKFYFNSASKETTWKPPRKAYGAGKSNMSNSCGSLYTSSSIENLSGENLDEGDDLELDADDVFDHEDLVANWNPGTRDPVPPTPQKRTTHLRRQISSRTEPIYANHAALLEGSQELWEQSGTESTFCGNGDLECESVFQCSRGFFRFIQCYTRLRCGQGPH</sequence>
<feature type="compositionally biased region" description="Polar residues" evidence="4">
    <location>
        <begin position="197"/>
        <end position="206"/>
    </location>
</feature>
<reference evidence="7" key="1">
    <citation type="submission" date="2020-11" db="EMBL/GenBank/DDBJ databases">
        <authorList>
            <person name="Tran Van P."/>
        </authorList>
    </citation>
    <scope>NUCLEOTIDE SEQUENCE</scope>
</reference>
<dbReference type="OrthoDB" id="79452at2759"/>
<feature type="compositionally biased region" description="Basic and acidic residues" evidence="4">
    <location>
        <begin position="269"/>
        <end position="280"/>
    </location>
</feature>
<organism evidence="7">
    <name type="scientific">Notodromas monacha</name>
    <dbReference type="NCBI Taxonomy" id="399045"/>
    <lineage>
        <taxon>Eukaryota</taxon>
        <taxon>Metazoa</taxon>
        <taxon>Ecdysozoa</taxon>
        <taxon>Arthropoda</taxon>
        <taxon>Crustacea</taxon>
        <taxon>Oligostraca</taxon>
        <taxon>Ostracoda</taxon>
        <taxon>Podocopa</taxon>
        <taxon>Podocopida</taxon>
        <taxon>Cypridocopina</taxon>
        <taxon>Cypridoidea</taxon>
        <taxon>Cyprididae</taxon>
        <taxon>Notodromas</taxon>
    </lineage>
</organism>
<evidence type="ECO:0000259" key="6">
    <source>
        <dbReference type="PROSITE" id="PS50020"/>
    </source>
</evidence>
<dbReference type="InterPro" id="IPR001202">
    <property type="entry name" value="WW_dom"/>
</dbReference>
<dbReference type="InterPro" id="IPR036020">
    <property type="entry name" value="WW_dom_sf"/>
</dbReference>
<feature type="region of interest" description="Disordered" evidence="4">
    <location>
        <begin position="124"/>
        <end position="153"/>
    </location>
</feature>
<dbReference type="PANTHER" id="PTHR23176">
    <property type="entry name" value="RHO/RAC/CDC GTPASE-ACTIVATING PROTEIN"/>
    <property type="match status" value="1"/>
</dbReference>
<dbReference type="Gene3D" id="2.30.30.40">
    <property type="entry name" value="SH3 Domains"/>
    <property type="match status" value="1"/>
</dbReference>
<keyword evidence="8" id="KW-1185">Reference proteome</keyword>
<feature type="region of interest" description="Disordered" evidence="4">
    <location>
        <begin position="197"/>
        <end position="218"/>
    </location>
</feature>
<dbReference type="CDD" id="cd00201">
    <property type="entry name" value="WW"/>
    <property type="match status" value="1"/>
</dbReference>
<evidence type="ECO:0000256" key="3">
    <source>
        <dbReference type="PROSITE-ProRule" id="PRU00192"/>
    </source>
</evidence>
<dbReference type="Pfam" id="PF00397">
    <property type="entry name" value="WW"/>
    <property type="match status" value="1"/>
</dbReference>